<dbReference type="Proteomes" id="UP001515480">
    <property type="component" value="Unassembled WGS sequence"/>
</dbReference>
<name>A0AB34IFH7_PRYPA</name>
<evidence type="ECO:0000256" key="1">
    <source>
        <dbReference type="SAM" id="MobiDB-lite"/>
    </source>
</evidence>
<feature type="compositionally biased region" description="Basic and acidic residues" evidence="1">
    <location>
        <begin position="1562"/>
        <end position="1574"/>
    </location>
</feature>
<keyword evidence="2" id="KW-1133">Transmembrane helix</keyword>
<feature type="chain" id="PRO_5044222727" description="Phosphoinositide phospholipase C" evidence="3">
    <location>
        <begin position="17"/>
        <end position="2155"/>
    </location>
</feature>
<feature type="compositionally biased region" description="Gly residues" evidence="1">
    <location>
        <begin position="246"/>
        <end position="265"/>
    </location>
</feature>
<feature type="compositionally biased region" description="Pro residues" evidence="1">
    <location>
        <begin position="76"/>
        <end position="111"/>
    </location>
</feature>
<accession>A0AB34IFH7</accession>
<feature type="transmembrane region" description="Helical" evidence="2">
    <location>
        <begin position="1806"/>
        <end position="1826"/>
    </location>
</feature>
<evidence type="ECO:0000313" key="4">
    <source>
        <dbReference type="EMBL" id="KAL1496265.1"/>
    </source>
</evidence>
<feature type="transmembrane region" description="Helical" evidence="2">
    <location>
        <begin position="1985"/>
        <end position="2008"/>
    </location>
</feature>
<organism evidence="4 5">
    <name type="scientific">Prymnesium parvum</name>
    <name type="common">Toxic golden alga</name>
    <dbReference type="NCBI Taxonomy" id="97485"/>
    <lineage>
        <taxon>Eukaryota</taxon>
        <taxon>Haptista</taxon>
        <taxon>Haptophyta</taxon>
        <taxon>Prymnesiophyceae</taxon>
        <taxon>Prymnesiales</taxon>
        <taxon>Prymnesiaceae</taxon>
        <taxon>Prymnesium</taxon>
    </lineage>
</organism>
<evidence type="ECO:0000313" key="5">
    <source>
        <dbReference type="Proteomes" id="UP001515480"/>
    </source>
</evidence>
<feature type="signal peptide" evidence="3">
    <location>
        <begin position="1"/>
        <end position="16"/>
    </location>
</feature>
<feature type="region of interest" description="Disordered" evidence="1">
    <location>
        <begin position="76"/>
        <end position="113"/>
    </location>
</feature>
<feature type="region of interest" description="Disordered" evidence="1">
    <location>
        <begin position="375"/>
        <end position="413"/>
    </location>
</feature>
<dbReference type="PANTHER" id="PTHR11319">
    <property type="entry name" value="G PROTEIN-COUPLED RECEPTOR-RELATED"/>
    <property type="match status" value="1"/>
</dbReference>
<keyword evidence="3" id="KW-0732">Signal</keyword>
<evidence type="ECO:0000256" key="2">
    <source>
        <dbReference type="SAM" id="Phobius"/>
    </source>
</evidence>
<feature type="transmembrane region" description="Helical" evidence="2">
    <location>
        <begin position="2020"/>
        <end position="2040"/>
    </location>
</feature>
<dbReference type="InterPro" id="IPR009030">
    <property type="entry name" value="Growth_fac_rcpt_cys_sf"/>
</dbReference>
<keyword evidence="5" id="KW-1185">Reference proteome</keyword>
<evidence type="ECO:0008006" key="6">
    <source>
        <dbReference type="Google" id="ProtNLM"/>
    </source>
</evidence>
<feature type="transmembrane region" description="Helical" evidence="2">
    <location>
        <begin position="1896"/>
        <end position="1923"/>
    </location>
</feature>
<comment type="caution">
    <text evidence="4">The sequence shown here is derived from an EMBL/GenBank/DDBJ whole genome shotgun (WGS) entry which is preliminary data.</text>
</comment>
<dbReference type="PANTHER" id="PTHR11319:SF35">
    <property type="entry name" value="OUTER MEMBRANE PROTEIN PMPC-RELATED"/>
    <property type="match status" value="1"/>
</dbReference>
<feature type="transmembrane region" description="Helical" evidence="2">
    <location>
        <begin position="1480"/>
        <end position="1503"/>
    </location>
</feature>
<dbReference type="EMBL" id="JBGBPQ010000029">
    <property type="protein sequence ID" value="KAL1496265.1"/>
    <property type="molecule type" value="Genomic_DNA"/>
</dbReference>
<reference evidence="4 5" key="1">
    <citation type="journal article" date="2024" name="Science">
        <title>Giant polyketide synthase enzymes in the biosynthesis of giant marine polyether toxins.</title>
        <authorList>
            <person name="Fallon T.R."/>
            <person name="Shende V.V."/>
            <person name="Wierzbicki I.H."/>
            <person name="Pendleton A.L."/>
            <person name="Watervoot N.F."/>
            <person name="Auber R.P."/>
            <person name="Gonzalez D.J."/>
            <person name="Wisecaver J.H."/>
            <person name="Moore B.S."/>
        </authorList>
    </citation>
    <scope>NUCLEOTIDE SEQUENCE [LARGE SCALE GENOMIC DNA]</scope>
    <source>
        <strain evidence="4 5">12B1</strain>
    </source>
</reference>
<dbReference type="InterPro" id="IPR011050">
    <property type="entry name" value="Pectin_lyase_fold/virulence"/>
</dbReference>
<gene>
    <name evidence="4" type="ORF">AB1Y20_016228</name>
</gene>
<dbReference type="SUPFAM" id="SSF57184">
    <property type="entry name" value="Growth factor receptor domain"/>
    <property type="match status" value="1"/>
</dbReference>
<keyword evidence="2" id="KW-0812">Transmembrane</keyword>
<proteinExistence type="predicted"/>
<keyword evidence="2" id="KW-0472">Membrane</keyword>
<sequence>MVPPLLALALCALAAADLGGSAPAPQWPQRMPHIDRRGLQGTGHCPPPCDIDAAANNYARCAQFCSFCAFCAPSPSPDPPNPPLPPEPPSPPPSPSTPPLTPPPPPPPFAPLQPVVTVSSAEELRSVLRTAYSWQAQVTVLVPAGSTLRLTEPLTIGEGSNLIGAQFDAEEVADSGGYGGNNGCNSGGSYQGSRRLEEARLPPRMLGEAGSFPRMLREAEALGVDVGERLEAAQTSWRGRRLQSGKGSGGPGGGSLPPAGPGGGAASSPPASPAGVAQPPAFTRQPSSTAPPADGHFNQSSFRQDVADAAGGGVAASDVLLEGISADTYLNLSVTLYPTFPASASAVAANLTSVIASSPSGFFLGRAVASAPTLPSVSSQPVAAPSPPPPSAPPPAPPLLPPPPPEPRAPPTAPATVFAVTIRGDGGQATIDGQGLVRLFEMYSPGILVLDNLKLVNGHADNGGCILLGTAGVSPELNATNSELSNCTATGWGGGIAVVQGARLALEDTSISDSHARHGGAIACSNSSMHLARARLAACTAASPTSAAALLDASLLGSGGALLLYSSELLATSVLFEDCASMGNGGGIDLAQSSVARMVDCHMTGMDALKFGGGIIVSESILSLELCTFSGCVATWGGAVHASSSSSVVIVGCEFYSCSASFNYFFDLSGLFENTEKSYRGGALYFSSSQTQVRRSRFVGCTATSRRSAPTPRIIDMARLCDEINRQILSVETGAHTCACCVAAPPPPFPPQGGVGPPAPAGAPAFVGRRLYAESVWKPAGLAVGRRLYSEVGEKAAYGGAIFGDQLSGSLWEVWFEGNAVNTSSADEPLSAGGALCTRARSVLDMENVSFVNNIADHTGWSHSADNHVWVDDVKVEGVGSVSSVQLRFEKDCSLDPSADGAPHGKRAAFMADASTASTNNMRGTIFSLDNCPSERWLLGTKNADCSSALACGKATLCTDQTVFGDPAHGVGATNPFCRCVGVNYHDTLTAISNGRDPALAPYNAGCLIPLSLEEVSYKSASVEVDILKTRTLAPVVEENVTTVVTGTDWLSSEYIILVDTSESAFWLSSSSTATVQNDGAQALVVVSVQINSTGMAEALDEYSSEFSVHLLSAALDWKLGDPVPTQGVVRTLSVPVVVLVTATAVAATSTLEAADGVTAVVRSSYVYHIQARDVDGLPVVRIGPIFHTYLSTGSSEVKQSQSATFVGDGLYEVVVLLPSTRGFATIRTVLTNLTGYEEQVGGLLHLNISCPVASEVTGTGTLPSASVPLPDGTCGCRAGLVPTASDSTTCQPCSPGYTSTVGSPNCDIICPPSTFALRGDPACTPCAAGTFQSNYGRDSCTQCASGTFAPTGSSACTDSRTGLQVTDGSVNGSAAGQLNGTLPGYWTYAPIVCTSNDAADLRGIAPTDTCNALPVTEGGLEIWPCETSEWCLGGPNSTCLEGHVGVLCEECQKYWYLDNGFCAPCEEQNDNADSFSTQFVALVLFSIGGLCFSTLFVLLLCVCTKEPIDSLAEVEEKLRKLQAEKAACSDASTVARLDREQSRVMSRAMWSVNDESFIHETRPHHQESRRETDLTFGRASMESVRSDEKQRNSAYNDPRYMATDVTTVAVGEYIALTQQLQAADIASSAAADQVATDAATVAGQTAISSAAASAGADQLTNAAGDVSGVAGQAATHAAEGVTGAANDCASGMGDAAGGVGDAADGVAELGAAGTAIADGAAEVGDAVASLAESGSTAAREAYTVAYDMMGFSQVTSALTEAMPTVQWPISFSSITDVFKSVSLDFVNSWGALECQLHSNYCQKTLLIMVAFGVFALGVPLCGWVLRTRVLRPRLKWSERRLEVLADRQIRLNLVIFTIVHAPLTMRLLKNLNCQSYGDLNVLVTDKSINCSSSDWTICAVTSAVFLCIYTIGIPALLLGILIRYQSPIADSRIAALPISGDARDKLKRRWKERAAFFRRKYEECYWYWELIEISRKMILSGLVIFLYPGTATQPLIALLITLVFLLLTTRHAPFKLTSIDILSVVTQCCTALTLLFALASKTTILEELSLSADFIDRALVFLMVIPIVVSIVIIGHTLHWVRKTMKERRNYAESGLLKNQLATQHLKQKEASMKRRRERPPALKPWRTTSSFVHNKVVATPLQPWMTALQERRD</sequence>
<protein>
    <recommendedName>
        <fullName evidence="6">Phosphoinositide phospholipase C</fullName>
    </recommendedName>
</protein>
<feature type="transmembrane region" description="Helical" evidence="2">
    <location>
        <begin position="2060"/>
        <end position="2082"/>
    </location>
</feature>
<feature type="region of interest" description="Disordered" evidence="1">
    <location>
        <begin position="1562"/>
        <end position="1596"/>
    </location>
</feature>
<evidence type="ECO:0000256" key="3">
    <source>
        <dbReference type="SAM" id="SignalP"/>
    </source>
</evidence>
<dbReference type="SMART" id="SM01411">
    <property type="entry name" value="Ephrin_rec_like"/>
    <property type="match status" value="1"/>
</dbReference>
<feature type="compositionally biased region" description="Low complexity" evidence="1">
    <location>
        <begin position="266"/>
        <end position="281"/>
    </location>
</feature>
<dbReference type="Gene3D" id="2.10.50.10">
    <property type="entry name" value="Tumor Necrosis Factor Receptor, subunit A, domain 2"/>
    <property type="match status" value="1"/>
</dbReference>
<dbReference type="SUPFAM" id="SSF51126">
    <property type="entry name" value="Pectin lyase-like"/>
    <property type="match status" value="1"/>
</dbReference>
<feature type="region of interest" description="Disordered" evidence="1">
    <location>
        <begin position="234"/>
        <end position="299"/>
    </location>
</feature>
<feature type="compositionally biased region" description="Pro residues" evidence="1">
    <location>
        <begin position="384"/>
        <end position="413"/>
    </location>
</feature>